<reference evidence="4 5" key="1">
    <citation type="submission" date="2017-03" db="EMBL/GenBank/DDBJ databases">
        <title>Complete genome sequence of Candidatus 'Thiodictyon syntrophicum' sp. nov. strain Cad16T, a photolithoautotroph purple sulfur bacterium isolated from an alpine meromictic lake.</title>
        <authorList>
            <person name="Luedin S.M."/>
            <person name="Pothier J.F."/>
            <person name="Danza F."/>
            <person name="Storelli N."/>
            <person name="Wittwer M."/>
            <person name="Tonolla M."/>
        </authorList>
    </citation>
    <scope>NUCLEOTIDE SEQUENCE [LARGE SCALE GENOMIC DNA]</scope>
    <source>
        <strain evidence="4 5">Cad16T</strain>
    </source>
</reference>
<dbReference type="InterPro" id="IPR007474">
    <property type="entry name" value="ApaG_domain"/>
</dbReference>
<evidence type="ECO:0000313" key="4">
    <source>
        <dbReference type="EMBL" id="AUB84328.1"/>
    </source>
</evidence>
<dbReference type="SUPFAM" id="SSF110069">
    <property type="entry name" value="ApaG-like"/>
    <property type="match status" value="1"/>
</dbReference>
<accession>A0A2K8UFI5</accession>
<evidence type="ECO:0000256" key="2">
    <source>
        <dbReference type="HAMAP-Rule" id="MF_00791"/>
    </source>
</evidence>
<dbReference type="NCBIfam" id="NF003967">
    <property type="entry name" value="PRK05461.1"/>
    <property type="match status" value="1"/>
</dbReference>
<dbReference type="AlphaFoldDB" id="A0A2K8UFI5"/>
<name>A0A2K8UFI5_9GAMM</name>
<keyword evidence="5" id="KW-1185">Reference proteome</keyword>
<dbReference type="PANTHER" id="PTHR14289:SF16">
    <property type="entry name" value="POLYMERASE DELTA-INTERACTING PROTEIN 2"/>
    <property type="match status" value="1"/>
</dbReference>
<dbReference type="InterPro" id="IPR023065">
    <property type="entry name" value="Uncharacterised_ApaG"/>
</dbReference>
<dbReference type="Gene3D" id="2.60.40.1470">
    <property type="entry name" value="ApaG domain"/>
    <property type="match status" value="1"/>
</dbReference>
<proteinExistence type="inferred from homology"/>
<evidence type="ECO:0000313" key="5">
    <source>
        <dbReference type="Proteomes" id="UP000232638"/>
    </source>
</evidence>
<dbReference type="HAMAP" id="MF_00791">
    <property type="entry name" value="ApaG"/>
    <property type="match status" value="1"/>
</dbReference>
<evidence type="ECO:0000256" key="1">
    <source>
        <dbReference type="ARBA" id="ARBA00017693"/>
    </source>
</evidence>
<dbReference type="InterPro" id="IPR036767">
    <property type="entry name" value="ApaG_sf"/>
</dbReference>
<dbReference type="EMBL" id="CP020370">
    <property type="protein sequence ID" value="AUB84328.1"/>
    <property type="molecule type" value="Genomic_DNA"/>
</dbReference>
<organism evidence="4 5">
    <name type="scientific">Candidatus Thiodictyon syntrophicum</name>
    <dbReference type="NCBI Taxonomy" id="1166950"/>
    <lineage>
        <taxon>Bacteria</taxon>
        <taxon>Pseudomonadati</taxon>
        <taxon>Pseudomonadota</taxon>
        <taxon>Gammaproteobacteria</taxon>
        <taxon>Chromatiales</taxon>
        <taxon>Chromatiaceae</taxon>
        <taxon>Thiodictyon</taxon>
    </lineage>
</organism>
<dbReference type="PANTHER" id="PTHR14289">
    <property type="entry name" value="F-BOX ONLY PROTEIN 3"/>
    <property type="match status" value="1"/>
</dbReference>
<dbReference type="KEGG" id="tsy:THSYN_27595"/>
<sequence>MEVQVQRHSIKVLARSQFQPEQSAPVEGRYAFSYTITIENDGSEPARLLDRHWIITDADGKVQEVRGEGVVGEQPHLKPGERFRYSSGTILPTPVGCMHGSYGMVGDDGTRFDAEIPAFSLASLARLH</sequence>
<dbReference type="Proteomes" id="UP000232638">
    <property type="component" value="Chromosome"/>
</dbReference>
<gene>
    <name evidence="2" type="primary">apaG</name>
    <name evidence="4" type="ORF">THSYN_27595</name>
</gene>
<dbReference type="GO" id="GO:0070987">
    <property type="term" value="P:error-free translesion synthesis"/>
    <property type="evidence" value="ECO:0007669"/>
    <property type="project" value="TreeGrafter"/>
</dbReference>
<protein>
    <recommendedName>
        <fullName evidence="1 2">Protein ApaG</fullName>
    </recommendedName>
</protein>
<feature type="domain" description="ApaG" evidence="3">
    <location>
        <begin position="4"/>
        <end position="128"/>
    </location>
</feature>
<dbReference type="PROSITE" id="PS51087">
    <property type="entry name" value="APAG"/>
    <property type="match status" value="1"/>
</dbReference>
<dbReference type="Pfam" id="PF04379">
    <property type="entry name" value="DUF525"/>
    <property type="match status" value="1"/>
</dbReference>
<evidence type="ECO:0000259" key="3">
    <source>
        <dbReference type="PROSITE" id="PS51087"/>
    </source>
</evidence>